<evidence type="ECO:0000256" key="1">
    <source>
        <dbReference type="ARBA" id="ARBA00005466"/>
    </source>
</evidence>
<name>A0ABS0HMA6_9HYPH</name>
<keyword evidence="4" id="KW-0560">Oxidoreductase</keyword>
<dbReference type="InterPro" id="IPR036318">
    <property type="entry name" value="FAD-bd_PCMH-like_sf"/>
</dbReference>
<keyword evidence="2" id="KW-0285">Flavoprotein</keyword>
<evidence type="ECO:0000313" key="6">
    <source>
        <dbReference type="EMBL" id="MBF9194607.1"/>
    </source>
</evidence>
<dbReference type="PANTHER" id="PTHR13878">
    <property type="entry name" value="GULONOLACTONE OXIDASE"/>
    <property type="match status" value="1"/>
</dbReference>
<dbReference type="PANTHER" id="PTHR13878:SF53">
    <property type="entry name" value="CYTOKININ DEHYDROGENASE 6"/>
    <property type="match status" value="1"/>
</dbReference>
<dbReference type="Pfam" id="PF01565">
    <property type="entry name" value="FAD_binding_4"/>
    <property type="match status" value="1"/>
</dbReference>
<comment type="caution">
    <text evidence="6">The sequence shown here is derived from an EMBL/GenBank/DDBJ whole genome shotgun (WGS) entry which is preliminary data.</text>
</comment>
<keyword evidence="7" id="KW-1185">Reference proteome</keyword>
<evidence type="ECO:0000256" key="4">
    <source>
        <dbReference type="ARBA" id="ARBA00023002"/>
    </source>
</evidence>
<sequence length="481" mass="53764">MAKISRRSLLAGGGAAALSLSLPQVSRAQQRFVLNDASQLNPTPVFRHWVAEEKDDTFIARLRSELKAAQAARRPVAFGAARHSMGGQSLARDGTVITLTPSSCDPDVDKRIYRVGSGTRWRNVIAALDPIGFSPAVMQSNNDFGVASTLSVNAHGWPTPFGPFGTTVRSFRLMLADGTILTCSREENSELFALTMGGYGLFGVILDLEVEMVQNVLLKPSFQVVPTENFAQQFLRLITQNHRARMAYGRVTVARSNFLQEALIVVFHEQPRPEGKLPGAESGGKMAGLAREIYRAQTGWETGKRARWFAETVAGPSIASTMFTRNSLLNEPVSNLAGRSIKRTDILHEYFVPPERLNDFIKACREVIPRSQQELLNITLRYVEADQLSVLAYAPTARIAAVMSFSQEMLPGVEADMMRMTEELIDRVLAIGGSFYLPYRLHARRDQVEKSYPRIQRFISQKRHYDQDLLFRNLMWDAYFA</sequence>
<dbReference type="InterPro" id="IPR016169">
    <property type="entry name" value="FAD-bd_PCMH_sub2"/>
</dbReference>
<reference evidence="6 7" key="1">
    <citation type="submission" date="2020-11" db="EMBL/GenBank/DDBJ databases">
        <authorList>
            <person name="Kim M.K."/>
        </authorList>
    </citation>
    <scope>NUCLEOTIDE SEQUENCE [LARGE SCALE GENOMIC DNA]</scope>
    <source>
        <strain evidence="6 7">BT290</strain>
    </source>
</reference>
<dbReference type="SUPFAM" id="SSF55103">
    <property type="entry name" value="FAD-linked oxidases, C-terminal domain"/>
    <property type="match status" value="1"/>
</dbReference>
<evidence type="ECO:0000256" key="3">
    <source>
        <dbReference type="ARBA" id="ARBA00022827"/>
    </source>
</evidence>
<dbReference type="EMBL" id="JADQDN010000001">
    <property type="protein sequence ID" value="MBF9194607.1"/>
    <property type="molecule type" value="Genomic_DNA"/>
</dbReference>
<feature type="domain" description="FAD-binding PCMH-type" evidence="5">
    <location>
        <begin position="51"/>
        <end position="215"/>
    </location>
</feature>
<evidence type="ECO:0000259" key="5">
    <source>
        <dbReference type="PROSITE" id="PS51387"/>
    </source>
</evidence>
<dbReference type="InterPro" id="IPR006094">
    <property type="entry name" value="Oxid_FAD_bind_N"/>
</dbReference>
<dbReference type="SUPFAM" id="SSF56176">
    <property type="entry name" value="FAD-binding/transporter-associated domain-like"/>
    <property type="match status" value="1"/>
</dbReference>
<dbReference type="InterPro" id="IPR050432">
    <property type="entry name" value="FAD-linked_Oxidoreductases_BP"/>
</dbReference>
<accession>A0ABS0HMA6</accession>
<dbReference type="PROSITE" id="PS51318">
    <property type="entry name" value="TAT"/>
    <property type="match status" value="1"/>
</dbReference>
<gene>
    <name evidence="6" type="ORF">I2H36_01025</name>
</gene>
<evidence type="ECO:0000256" key="2">
    <source>
        <dbReference type="ARBA" id="ARBA00022630"/>
    </source>
</evidence>
<dbReference type="Gene3D" id="3.30.465.10">
    <property type="match status" value="1"/>
</dbReference>
<keyword evidence="3" id="KW-0274">FAD</keyword>
<dbReference type="Proteomes" id="UP000611708">
    <property type="component" value="Unassembled WGS sequence"/>
</dbReference>
<comment type="similarity">
    <text evidence="1">Belongs to the oxygen-dependent FAD-linked oxidoreductase family.</text>
</comment>
<dbReference type="PROSITE" id="PS51387">
    <property type="entry name" value="FAD_PCMH"/>
    <property type="match status" value="1"/>
</dbReference>
<dbReference type="InterPro" id="IPR016166">
    <property type="entry name" value="FAD-bd_PCMH"/>
</dbReference>
<proteinExistence type="inferred from homology"/>
<protein>
    <submittedName>
        <fullName evidence="6">FAD-binding oxidoreductase</fullName>
    </submittedName>
</protein>
<dbReference type="InterPro" id="IPR016164">
    <property type="entry name" value="FAD-linked_Oxase-like_C"/>
</dbReference>
<dbReference type="RefSeq" id="WP_196262034.1">
    <property type="nucleotide sequence ID" value="NZ_JADQDN010000001.1"/>
</dbReference>
<evidence type="ECO:0000313" key="7">
    <source>
        <dbReference type="Proteomes" id="UP000611708"/>
    </source>
</evidence>
<dbReference type="InterPro" id="IPR006311">
    <property type="entry name" value="TAT_signal"/>
</dbReference>
<organism evidence="6 7">
    <name type="scientific">Microvirga terrestris</name>
    <dbReference type="NCBI Taxonomy" id="2791024"/>
    <lineage>
        <taxon>Bacteria</taxon>
        <taxon>Pseudomonadati</taxon>
        <taxon>Pseudomonadota</taxon>
        <taxon>Alphaproteobacteria</taxon>
        <taxon>Hyphomicrobiales</taxon>
        <taxon>Methylobacteriaceae</taxon>
        <taxon>Microvirga</taxon>
    </lineage>
</organism>